<evidence type="ECO:0000256" key="9">
    <source>
        <dbReference type="ARBA" id="ARBA00023077"/>
    </source>
</evidence>
<evidence type="ECO:0000256" key="11">
    <source>
        <dbReference type="ARBA" id="ARBA00023237"/>
    </source>
</evidence>
<dbReference type="InterPro" id="IPR010917">
    <property type="entry name" value="TonB_rcpt_CS"/>
</dbReference>
<dbReference type="EMBL" id="CP093379">
    <property type="protein sequence ID" value="UNM96894.1"/>
    <property type="molecule type" value="Genomic_DNA"/>
</dbReference>
<evidence type="ECO:0000313" key="17">
    <source>
        <dbReference type="EMBL" id="UNM96894.1"/>
    </source>
</evidence>
<dbReference type="InterPro" id="IPR036942">
    <property type="entry name" value="Beta-barrel_TonB_sf"/>
</dbReference>
<keyword evidence="5 12" id="KW-0812">Transmembrane</keyword>
<evidence type="ECO:0000256" key="4">
    <source>
        <dbReference type="ARBA" id="ARBA00022496"/>
    </source>
</evidence>
<evidence type="ECO:0000256" key="6">
    <source>
        <dbReference type="ARBA" id="ARBA00022729"/>
    </source>
</evidence>
<dbReference type="Gene3D" id="2.40.170.20">
    <property type="entry name" value="TonB-dependent receptor, beta-barrel domain"/>
    <property type="match status" value="1"/>
</dbReference>
<organism evidence="17 18">
    <name type="scientific">Ignatzschineria rhizosphaerae</name>
    <dbReference type="NCBI Taxonomy" id="2923279"/>
    <lineage>
        <taxon>Bacteria</taxon>
        <taxon>Pseudomonadati</taxon>
        <taxon>Pseudomonadota</taxon>
        <taxon>Gammaproteobacteria</taxon>
        <taxon>Cardiobacteriales</taxon>
        <taxon>Ignatzschineriaceae</taxon>
        <taxon>Ignatzschineria</taxon>
    </lineage>
</organism>
<keyword evidence="7" id="KW-0408">Iron</keyword>
<keyword evidence="18" id="KW-1185">Reference proteome</keyword>
<comment type="subcellular location">
    <subcellularLocation>
        <location evidence="1 12">Cell outer membrane</location>
        <topology evidence="1 12">Multi-pass membrane protein</topology>
    </subcellularLocation>
</comment>
<dbReference type="PANTHER" id="PTHR32552">
    <property type="entry name" value="FERRICHROME IRON RECEPTOR-RELATED"/>
    <property type="match status" value="1"/>
</dbReference>
<proteinExistence type="inferred from homology"/>
<evidence type="ECO:0000313" key="18">
    <source>
        <dbReference type="Proteomes" id="UP000829542"/>
    </source>
</evidence>
<protein>
    <submittedName>
        <fullName evidence="17">TonB-dependent receptor</fullName>
    </submittedName>
</protein>
<keyword evidence="4" id="KW-0410">Iron transport</keyword>
<evidence type="ECO:0000256" key="8">
    <source>
        <dbReference type="ARBA" id="ARBA00023065"/>
    </source>
</evidence>
<dbReference type="SUPFAM" id="SSF56935">
    <property type="entry name" value="Porins"/>
    <property type="match status" value="1"/>
</dbReference>
<evidence type="ECO:0000259" key="16">
    <source>
        <dbReference type="Pfam" id="PF07715"/>
    </source>
</evidence>
<evidence type="ECO:0000256" key="14">
    <source>
        <dbReference type="RuleBase" id="RU003357"/>
    </source>
</evidence>
<dbReference type="Pfam" id="PF00593">
    <property type="entry name" value="TonB_dep_Rec_b-barrel"/>
    <property type="match status" value="1"/>
</dbReference>
<keyword evidence="9 14" id="KW-0798">TonB box</keyword>
<keyword evidence="3 12" id="KW-1134">Transmembrane beta strand</keyword>
<dbReference type="InterPro" id="IPR039426">
    <property type="entry name" value="TonB-dep_rcpt-like"/>
</dbReference>
<dbReference type="Pfam" id="PF07715">
    <property type="entry name" value="Plug"/>
    <property type="match status" value="1"/>
</dbReference>
<evidence type="ECO:0000256" key="12">
    <source>
        <dbReference type="PROSITE-ProRule" id="PRU01360"/>
    </source>
</evidence>
<dbReference type="RefSeq" id="WP_242151363.1">
    <property type="nucleotide sequence ID" value="NZ_CP093379.1"/>
</dbReference>
<accession>A0ABY3X1Z1</accession>
<evidence type="ECO:0000256" key="7">
    <source>
        <dbReference type="ARBA" id="ARBA00023004"/>
    </source>
</evidence>
<dbReference type="Proteomes" id="UP000829542">
    <property type="component" value="Chromosome"/>
</dbReference>
<evidence type="ECO:0000256" key="2">
    <source>
        <dbReference type="ARBA" id="ARBA00022448"/>
    </source>
</evidence>
<evidence type="ECO:0000259" key="15">
    <source>
        <dbReference type="Pfam" id="PF00593"/>
    </source>
</evidence>
<dbReference type="PROSITE" id="PS01156">
    <property type="entry name" value="TONB_DEPENDENT_REC_2"/>
    <property type="match status" value="1"/>
</dbReference>
<sequence>MMTSWHASSLIASRKTVLSLAVISALSIPFSLSAEELENLPEESRNIASKGSTHELGSVIVVGEKLGRSHFETSASAEVFDSQQMQADANTQSMKNLLKEVVGVVDLGGGNDLPAIRGVDGSGPAQGAVAFLAGSRPRINLLTDGRSATYNEFAFGTQSLWDMEQVEVFKGPQSLSQGRNAIAGTLVMNSKDPSFEWEGGAKLLLGNQKSRQGALMVSGPIIKDELAFRLSVDRQTRESYVKLMHYEPVGNPREIETTTARAKLLYMPANMPDFLTRLTINHVDAKTPQNEALSDPLAARYTPERPIFKTKTTSGIWDVEWDLNDQVSFENKVIYTKYRNDREGAYHVNGIPANVKGHEWQIEPIVRFNAFDYKVRGMVGLFYFTGKQDEYVKLMNQHNYFDDRTKTKAIFGEVTYSPTLKWDLTFAGRFEKESHKRHGGATKLVSMNVDKSESIFLPKVDVAYHTNDNLTTGFKVSRGYNPGGAGVTFSNPFVAYEYESEKVWSYELYNRFRTDDQRLELFTNLFYNQYKDMQLPYYLSKDSVTIRNADKVNTYGAEVTANYRITPQWQVSTGISFLKTDIKSYPNSGVEGKQLSRSPKVTLNVGTHYQNGPWDLGANVHWTDKYYSTYVNEAAGKIDSYTQVNLYGGYTFKSAYFDSTRISFYADNIFNSKDPIFIPAGERREAITQRPRAFGISVEMKF</sequence>
<dbReference type="InterPro" id="IPR000531">
    <property type="entry name" value="Beta-barrel_TonB"/>
</dbReference>
<keyword evidence="11 12" id="KW-0998">Cell outer membrane</keyword>
<dbReference type="PROSITE" id="PS52016">
    <property type="entry name" value="TONB_DEPENDENT_REC_3"/>
    <property type="match status" value="1"/>
</dbReference>
<dbReference type="Gene3D" id="2.170.130.10">
    <property type="entry name" value="TonB-dependent receptor, plug domain"/>
    <property type="match status" value="1"/>
</dbReference>
<dbReference type="InterPro" id="IPR037066">
    <property type="entry name" value="Plug_dom_sf"/>
</dbReference>
<feature type="domain" description="TonB-dependent receptor plug" evidence="16">
    <location>
        <begin position="71"/>
        <end position="185"/>
    </location>
</feature>
<evidence type="ECO:0000256" key="3">
    <source>
        <dbReference type="ARBA" id="ARBA00022452"/>
    </source>
</evidence>
<gene>
    <name evidence="17" type="ORF">MMG00_03315</name>
</gene>
<evidence type="ECO:0000256" key="1">
    <source>
        <dbReference type="ARBA" id="ARBA00004571"/>
    </source>
</evidence>
<name>A0ABY3X1Z1_9GAMM</name>
<evidence type="ECO:0000256" key="10">
    <source>
        <dbReference type="ARBA" id="ARBA00023136"/>
    </source>
</evidence>
<reference evidence="17 18" key="1">
    <citation type="submission" date="2022-03" db="EMBL/GenBank/DDBJ databases">
        <title>Ignatzschineria rhizosphaerae HR5S32.</title>
        <authorList>
            <person name="Sun J.Q."/>
            <person name="Feng J.Y."/>
        </authorList>
    </citation>
    <scope>NUCLEOTIDE SEQUENCE [LARGE SCALE GENOMIC DNA]</scope>
    <source>
        <strain evidence="17 18">HR5S32</strain>
    </source>
</reference>
<keyword evidence="8" id="KW-0406">Ion transport</keyword>
<keyword evidence="6" id="KW-0732">Signal</keyword>
<keyword evidence="2 12" id="KW-0813">Transport</keyword>
<keyword evidence="17" id="KW-0675">Receptor</keyword>
<comment type="similarity">
    <text evidence="12 14">Belongs to the TonB-dependent receptor family.</text>
</comment>
<evidence type="ECO:0000256" key="5">
    <source>
        <dbReference type="ARBA" id="ARBA00022692"/>
    </source>
</evidence>
<evidence type="ECO:0000256" key="13">
    <source>
        <dbReference type="PROSITE-ProRule" id="PRU10144"/>
    </source>
</evidence>
<feature type="short sequence motif" description="TonB C-terminal box" evidence="13">
    <location>
        <begin position="685"/>
        <end position="702"/>
    </location>
</feature>
<dbReference type="InterPro" id="IPR012910">
    <property type="entry name" value="Plug_dom"/>
</dbReference>
<dbReference type="PANTHER" id="PTHR32552:SF81">
    <property type="entry name" value="TONB-DEPENDENT OUTER MEMBRANE RECEPTOR"/>
    <property type="match status" value="1"/>
</dbReference>
<keyword evidence="10 12" id="KW-0472">Membrane</keyword>
<feature type="domain" description="TonB-dependent receptor-like beta-barrel" evidence="15">
    <location>
        <begin position="300"/>
        <end position="669"/>
    </location>
</feature>